<evidence type="ECO:0000256" key="1">
    <source>
        <dbReference type="SAM" id="Phobius"/>
    </source>
</evidence>
<keyword evidence="2" id="KW-1185">Reference proteome</keyword>
<keyword evidence="1" id="KW-1133">Transmembrane helix</keyword>
<evidence type="ECO:0000313" key="2">
    <source>
        <dbReference type="Proteomes" id="UP000035681"/>
    </source>
</evidence>
<feature type="transmembrane region" description="Helical" evidence="1">
    <location>
        <begin position="21"/>
        <end position="45"/>
    </location>
</feature>
<feature type="transmembrane region" description="Helical" evidence="1">
    <location>
        <begin position="57"/>
        <end position="77"/>
    </location>
</feature>
<proteinExistence type="predicted"/>
<dbReference type="AlphaFoldDB" id="A0AAF5D2Y5"/>
<feature type="transmembrane region" description="Helical" evidence="1">
    <location>
        <begin position="89"/>
        <end position="107"/>
    </location>
</feature>
<accession>A0AAF5D2Y5</accession>
<dbReference type="Proteomes" id="UP000035681">
    <property type="component" value="Unplaced"/>
</dbReference>
<keyword evidence="1" id="KW-0812">Transmembrane</keyword>
<keyword evidence="1" id="KW-0472">Membrane</keyword>
<feature type="transmembrane region" description="Helical" evidence="1">
    <location>
        <begin position="127"/>
        <end position="157"/>
    </location>
</feature>
<name>A0AAF5D2Y5_STRER</name>
<reference evidence="3" key="1">
    <citation type="submission" date="2024-02" db="UniProtKB">
        <authorList>
            <consortium name="WormBaseParasite"/>
        </authorList>
    </citation>
    <scope>IDENTIFICATION</scope>
</reference>
<dbReference type="WBParaSite" id="TCONS_00005648.p1">
    <property type="protein sequence ID" value="TCONS_00005648.p1"/>
    <property type="gene ID" value="XLOC_003905"/>
</dbReference>
<organism evidence="2 3">
    <name type="scientific">Strongyloides stercoralis</name>
    <name type="common">Threadworm</name>
    <dbReference type="NCBI Taxonomy" id="6248"/>
    <lineage>
        <taxon>Eukaryota</taxon>
        <taxon>Metazoa</taxon>
        <taxon>Ecdysozoa</taxon>
        <taxon>Nematoda</taxon>
        <taxon>Chromadorea</taxon>
        <taxon>Rhabditida</taxon>
        <taxon>Tylenchina</taxon>
        <taxon>Panagrolaimomorpha</taxon>
        <taxon>Strongyloidoidea</taxon>
        <taxon>Strongyloididae</taxon>
        <taxon>Strongyloides</taxon>
    </lineage>
</organism>
<protein>
    <submittedName>
        <fullName evidence="3">Uncharacterized protein</fullName>
    </submittedName>
</protein>
<evidence type="ECO:0000313" key="3">
    <source>
        <dbReference type="WBParaSite" id="TCONS_00005648.p1"/>
    </source>
</evidence>
<sequence length="184" mass="21732">MKMKLIKFIKNKNNDIYARIFGINLYYEAFEAAGTLFLIVFEFLVMSLEYIFLNDPLNVVAIFVCFISLAIISSIYIKGHLRFGLSTYIIYNICQILFSIIFTYYYIIKQIEGDRIVQKHDKDINSLYNYLVIILGSKIHLLFIYIVCRLLIIVCFIEFTIFKLTTTWILPKSDLEGIDIRYTY</sequence>